<sequence>MKKISSILLLLLSCFLYGQNGVIKGLVIDKQSELPLIGATIELLNSKTPIGTTTDIDGYFTLNNIPLGRQVIRVSYVGYENSTIPDIEVNSGKDISLTIALTENFNQLNEIVITSSNTSKLKARNKFTSISARQFGIKEVGRYAGGRSDVARLASNFAGVAAPNDSRNDIVVRGNSPTGLLWRLEGIPIPSPNHFSTLGTTGSPISALNPNMLKNSDFITSAFPAEYGNAIGGVFDLGFRKGNKDTNEFSFQMGAFSGIELSAEGPFNKKNNGSFLIAARYSLIGLINGGGTSDTPNYMDVSFNIDFGKSKLGEFSLFGLIGDSSIDFLGKDYDKDDLFSAPDENSFVISNVALVGLKHKLQLTNNSYLKTIIAGTFNKNDYKEERILNLNTPLQSNLKYTENIDKETRLIFSTMYNTKINQRLTLRTGFLAENFNIDYDRKDRSEQPDNDNDGNPDLVTIRKIKGDYTIFQPYIQSKYRLSKKLILNTGLHAMYSDLNEQFVIEPRASINWQLHPKHALNFGYGLHHQNTPSPLVFLNKKIDGINTQPNKNLDFIKSNHFVLGYDVKIAPKWRGKLELYHQTIKNAAVDKTPSSYSSLTEGADFTFSSDKTNLTNAGTGINQGLELTLEKSFSKGYHALITSSIFDSTYKGSDGIKRNTPFNNGYVFNFLTGKEFKLGASKNTILSIDTRFVTAGGKYFTPVNLEASKVAGYQILDNSNAFSKQYDNYMRLDLKIGVIFNSKKRKSSHKLYVDLQNITDKENIFVKKYNRTTNTVEQVNQAGFFPDFGYRFQF</sequence>
<reference evidence="2 3" key="1">
    <citation type="submission" date="2016-06" db="EMBL/GenBank/DDBJ databases">
        <title>Draft Genome Sequence of Tenacibaculum soleae UCD-KL19.</title>
        <authorList>
            <person name="Eisen J.A."/>
            <person name="Coil D.A."/>
            <person name="Lujan K.M."/>
        </authorList>
    </citation>
    <scope>NUCLEOTIDE SEQUENCE [LARGE SCALE GENOMIC DNA]</scope>
    <source>
        <strain evidence="2 3">UCD-KL19</strain>
    </source>
</reference>
<dbReference type="InterPro" id="IPR037066">
    <property type="entry name" value="Plug_dom_sf"/>
</dbReference>
<evidence type="ECO:0000313" key="2">
    <source>
        <dbReference type="EMBL" id="OCK42861.1"/>
    </source>
</evidence>
<name>A0A1B9XZH2_9FLAO</name>
<dbReference type="InterPro" id="IPR012910">
    <property type="entry name" value="Plug_dom"/>
</dbReference>
<dbReference type="RefSeq" id="WP_068704310.1">
    <property type="nucleotide sequence ID" value="NZ_MAKX01000002.1"/>
</dbReference>
<dbReference type="AlphaFoldDB" id="A0A1B9XZH2"/>
<evidence type="ECO:0000259" key="1">
    <source>
        <dbReference type="Pfam" id="PF07715"/>
    </source>
</evidence>
<dbReference type="EMBL" id="MAKX01000002">
    <property type="protein sequence ID" value="OCK42861.1"/>
    <property type="molecule type" value="Genomic_DNA"/>
</dbReference>
<dbReference type="Pfam" id="PF13715">
    <property type="entry name" value="CarbopepD_reg_2"/>
    <property type="match status" value="1"/>
</dbReference>
<gene>
    <name evidence="2" type="ORF">BA195_08105</name>
</gene>
<protein>
    <submittedName>
        <fullName evidence="2">TonB-dependent receptor</fullName>
    </submittedName>
</protein>
<feature type="domain" description="TonB-dependent receptor plug" evidence="1">
    <location>
        <begin position="146"/>
        <end position="234"/>
    </location>
</feature>
<dbReference type="STRING" id="447689.BA195_08105"/>
<proteinExistence type="predicted"/>
<dbReference type="Pfam" id="PF07715">
    <property type="entry name" value="Plug"/>
    <property type="match status" value="1"/>
</dbReference>
<evidence type="ECO:0000313" key="3">
    <source>
        <dbReference type="Proteomes" id="UP000093186"/>
    </source>
</evidence>
<dbReference type="InterPro" id="IPR008969">
    <property type="entry name" value="CarboxyPept-like_regulatory"/>
</dbReference>
<dbReference type="SUPFAM" id="SSF49464">
    <property type="entry name" value="Carboxypeptidase regulatory domain-like"/>
    <property type="match status" value="1"/>
</dbReference>
<keyword evidence="2" id="KW-0675">Receptor</keyword>
<keyword evidence="3" id="KW-1185">Reference proteome</keyword>
<dbReference type="Proteomes" id="UP000093186">
    <property type="component" value="Unassembled WGS sequence"/>
</dbReference>
<dbReference type="Gene3D" id="2.60.40.1120">
    <property type="entry name" value="Carboxypeptidase-like, regulatory domain"/>
    <property type="match status" value="1"/>
</dbReference>
<comment type="caution">
    <text evidence="2">The sequence shown here is derived from an EMBL/GenBank/DDBJ whole genome shotgun (WGS) entry which is preliminary data.</text>
</comment>
<dbReference type="Gene3D" id="2.170.130.10">
    <property type="entry name" value="TonB-dependent receptor, plug domain"/>
    <property type="match status" value="1"/>
</dbReference>
<dbReference type="SUPFAM" id="SSF56935">
    <property type="entry name" value="Porins"/>
    <property type="match status" value="1"/>
</dbReference>
<organism evidence="2 3">
    <name type="scientific">Tenacibaculum soleae</name>
    <dbReference type="NCBI Taxonomy" id="447689"/>
    <lineage>
        <taxon>Bacteria</taxon>
        <taxon>Pseudomonadati</taxon>
        <taxon>Bacteroidota</taxon>
        <taxon>Flavobacteriia</taxon>
        <taxon>Flavobacteriales</taxon>
        <taxon>Flavobacteriaceae</taxon>
        <taxon>Tenacibaculum</taxon>
    </lineage>
</organism>
<dbReference type="OrthoDB" id="9804995at2"/>
<accession>A0A1B9XZH2</accession>